<evidence type="ECO:0000313" key="3">
    <source>
        <dbReference type="EMBL" id="KFI76428.1"/>
    </source>
</evidence>
<feature type="compositionally biased region" description="Acidic residues" evidence="1">
    <location>
        <begin position="1"/>
        <end position="11"/>
    </location>
</feature>
<proteinExistence type="predicted"/>
<dbReference type="SUPFAM" id="SSF51182">
    <property type="entry name" value="RmlC-like cupins"/>
    <property type="match status" value="1"/>
</dbReference>
<dbReference type="AlphaFoldDB" id="A0A087BZH8"/>
<dbReference type="Proteomes" id="UP000029082">
    <property type="component" value="Unassembled WGS sequence"/>
</dbReference>
<protein>
    <submittedName>
        <fullName evidence="3">Cupin</fullName>
    </submittedName>
</protein>
<dbReference type="InterPro" id="IPR011051">
    <property type="entry name" value="RmlC_Cupin_sf"/>
</dbReference>
<gene>
    <name evidence="3" type="ORF">BMON_1728</name>
</gene>
<comment type="caution">
    <text evidence="3">The sequence shown here is derived from an EMBL/GenBank/DDBJ whole genome shotgun (WGS) entry which is preliminary data.</text>
</comment>
<dbReference type="eggNOG" id="COG1917">
    <property type="taxonomic scope" value="Bacteria"/>
</dbReference>
<keyword evidence="4" id="KW-1185">Reference proteome</keyword>
<feature type="region of interest" description="Disordered" evidence="1">
    <location>
        <begin position="1"/>
        <end position="48"/>
    </location>
</feature>
<evidence type="ECO:0000313" key="4">
    <source>
        <dbReference type="Proteomes" id="UP000029082"/>
    </source>
</evidence>
<dbReference type="Gene3D" id="2.60.120.10">
    <property type="entry name" value="Jelly Rolls"/>
    <property type="match status" value="1"/>
</dbReference>
<accession>A0A087BZH8</accession>
<feature type="domain" description="Cupin type-2" evidence="2">
    <location>
        <begin position="106"/>
        <end position="173"/>
    </location>
</feature>
<dbReference type="PANTHER" id="PTHR37694:SF1">
    <property type="entry name" value="SLR8022 PROTEIN"/>
    <property type="match status" value="1"/>
</dbReference>
<dbReference type="CDD" id="cd02230">
    <property type="entry name" value="cupin_HP0902-like"/>
    <property type="match status" value="1"/>
</dbReference>
<dbReference type="STRING" id="1437603.GCA_000771525_00519"/>
<evidence type="ECO:0000256" key="1">
    <source>
        <dbReference type="SAM" id="MobiDB-lite"/>
    </source>
</evidence>
<dbReference type="InterPro" id="IPR014710">
    <property type="entry name" value="RmlC-like_jellyroll"/>
</dbReference>
<dbReference type="PANTHER" id="PTHR37694">
    <property type="entry name" value="SLR8022 PROTEIN"/>
    <property type="match status" value="1"/>
</dbReference>
<evidence type="ECO:0000259" key="2">
    <source>
        <dbReference type="Pfam" id="PF07883"/>
    </source>
</evidence>
<feature type="compositionally biased region" description="Basic and acidic residues" evidence="1">
    <location>
        <begin position="12"/>
        <end position="48"/>
    </location>
</feature>
<organism evidence="3 4">
    <name type="scientific">Bifidobacterium mongoliense DSM 21395</name>
    <dbReference type="NCBI Taxonomy" id="1437603"/>
    <lineage>
        <taxon>Bacteria</taxon>
        <taxon>Bacillati</taxon>
        <taxon>Actinomycetota</taxon>
        <taxon>Actinomycetes</taxon>
        <taxon>Bifidobacteriales</taxon>
        <taxon>Bifidobacteriaceae</taxon>
        <taxon>Bifidobacterium</taxon>
    </lineage>
</organism>
<dbReference type="InterPro" id="IPR013096">
    <property type="entry name" value="Cupin_2"/>
</dbReference>
<sequence length="178" mass="19279">MSEETMSEETMSDEHMNGDPEHEECQCGHGGEGHCHHDGESKHDGECKRVGEGECHHDGHCEHGSQGAAETLEMGCVEDLTGMVSIQEHATVSRTVMHQAGGNVVVFSFDTGEELSEHTAAMPVFVQVLKGRIHIHGGDKNVELVPGGMVYFPTRLPHAVKALEPSIMMLTMITPARA</sequence>
<reference evidence="3 4" key="1">
    <citation type="submission" date="2014-03" db="EMBL/GenBank/DDBJ databases">
        <title>Genomics of Bifidobacteria.</title>
        <authorList>
            <person name="Ventura M."/>
            <person name="Milani C."/>
            <person name="Lugli G.A."/>
        </authorList>
    </citation>
    <scope>NUCLEOTIDE SEQUENCE [LARGE SCALE GENOMIC DNA]</scope>
    <source>
        <strain evidence="3 4">DSM 21395</strain>
    </source>
</reference>
<name>A0A087BZH8_9BIFI</name>
<dbReference type="EMBL" id="JGZE01000016">
    <property type="protein sequence ID" value="KFI76428.1"/>
    <property type="molecule type" value="Genomic_DNA"/>
</dbReference>
<dbReference type="Pfam" id="PF07883">
    <property type="entry name" value="Cupin_2"/>
    <property type="match status" value="1"/>
</dbReference>